<evidence type="ECO:0000313" key="3">
    <source>
        <dbReference type="Proteomes" id="UP000467105"/>
    </source>
</evidence>
<name>A0A7I7YRI7_9MYCO</name>
<sequence>MSPCGRVVQVGESLELVSGRQLRRDRTPSRLAQVLAGALQLLLTDRSGNQILVAAAKLGQAFPARFYLRPDAALLSLPLQRSPQPKRTRSWPGMTSPDPGPHSGRSEVITPADVAIIREVSCTAGTAAGAAQRTGDATTVRRRITSKAGWPADHSGTAGRLFAEGRPTRMSGVRPHRRSRCPRNV</sequence>
<accession>A0A7I7YRI7</accession>
<organism evidence="2 3">
    <name type="scientific">Mycobacterium parmense</name>
    <dbReference type="NCBI Taxonomy" id="185642"/>
    <lineage>
        <taxon>Bacteria</taxon>
        <taxon>Bacillati</taxon>
        <taxon>Actinomycetota</taxon>
        <taxon>Actinomycetes</taxon>
        <taxon>Mycobacteriales</taxon>
        <taxon>Mycobacteriaceae</taxon>
        <taxon>Mycobacterium</taxon>
        <taxon>Mycobacterium simiae complex</taxon>
    </lineage>
</organism>
<evidence type="ECO:0000313" key="2">
    <source>
        <dbReference type="EMBL" id="BBZ43563.1"/>
    </source>
</evidence>
<feature type="region of interest" description="Disordered" evidence="1">
    <location>
        <begin position="80"/>
        <end position="106"/>
    </location>
</feature>
<dbReference type="AlphaFoldDB" id="A0A7I7YRI7"/>
<proteinExistence type="predicted"/>
<evidence type="ECO:0000256" key="1">
    <source>
        <dbReference type="SAM" id="MobiDB-lite"/>
    </source>
</evidence>
<reference evidence="2 3" key="1">
    <citation type="journal article" date="2019" name="Emerg. Microbes Infect.">
        <title>Comprehensive subspecies identification of 175 nontuberculous mycobacteria species based on 7547 genomic profiles.</title>
        <authorList>
            <person name="Matsumoto Y."/>
            <person name="Kinjo T."/>
            <person name="Motooka D."/>
            <person name="Nabeya D."/>
            <person name="Jung N."/>
            <person name="Uechi K."/>
            <person name="Horii T."/>
            <person name="Iida T."/>
            <person name="Fujita J."/>
            <person name="Nakamura S."/>
        </authorList>
    </citation>
    <scope>NUCLEOTIDE SEQUENCE [LARGE SCALE GENOMIC DNA]</scope>
    <source>
        <strain evidence="2 3">JCM 14742</strain>
    </source>
</reference>
<keyword evidence="3" id="KW-1185">Reference proteome</keyword>
<gene>
    <name evidence="2" type="ORF">MPRM_08440</name>
</gene>
<dbReference type="Proteomes" id="UP000467105">
    <property type="component" value="Chromosome"/>
</dbReference>
<protein>
    <submittedName>
        <fullName evidence="2">Uncharacterized protein</fullName>
    </submittedName>
</protein>
<dbReference type="EMBL" id="AP022614">
    <property type="protein sequence ID" value="BBZ43563.1"/>
    <property type="molecule type" value="Genomic_DNA"/>
</dbReference>